<keyword evidence="3" id="KW-1185">Reference proteome</keyword>
<protein>
    <submittedName>
        <fullName evidence="2">Uncharacterized protein</fullName>
    </submittedName>
</protein>
<reference evidence="2" key="1">
    <citation type="submission" date="2021-10" db="EMBL/GenBank/DDBJ databases">
        <title>Tropical sea cucumber genome reveals ecological adaptation and Cuvierian tubules defense mechanism.</title>
        <authorList>
            <person name="Chen T."/>
        </authorList>
    </citation>
    <scope>NUCLEOTIDE SEQUENCE</scope>
    <source>
        <strain evidence="2">Nanhai2018</strain>
        <tissue evidence="2">Muscle</tissue>
    </source>
</reference>
<gene>
    <name evidence="2" type="ORF">HOLleu_22787</name>
</gene>
<accession>A0A9Q1BU76</accession>
<dbReference type="Proteomes" id="UP001152320">
    <property type="component" value="Chromosome 11"/>
</dbReference>
<feature type="region of interest" description="Disordered" evidence="1">
    <location>
        <begin position="119"/>
        <end position="148"/>
    </location>
</feature>
<evidence type="ECO:0000313" key="3">
    <source>
        <dbReference type="Proteomes" id="UP001152320"/>
    </source>
</evidence>
<name>A0A9Q1BU76_HOLLE</name>
<evidence type="ECO:0000256" key="1">
    <source>
        <dbReference type="SAM" id="MobiDB-lite"/>
    </source>
</evidence>
<sequence length="148" mass="16583">MLLGGTSGHLEMVDQQNANMVHCLRIDSQRSSPKALQPMLPLGRLSLTNASSTVWTIIPNSDALVCWEISNLTFWLMHQRGLHTGIFFISTGVFFHTATSCTKQEIFWQPLTTRSTKIAHRRSPMANQYSKGTTSKDQTDGGSFQLKR</sequence>
<comment type="caution">
    <text evidence="2">The sequence shown here is derived from an EMBL/GenBank/DDBJ whole genome shotgun (WGS) entry which is preliminary data.</text>
</comment>
<dbReference type="AlphaFoldDB" id="A0A9Q1BU76"/>
<evidence type="ECO:0000313" key="2">
    <source>
        <dbReference type="EMBL" id="KAJ8032750.1"/>
    </source>
</evidence>
<organism evidence="2 3">
    <name type="scientific">Holothuria leucospilota</name>
    <name type="common">Black long sea cucumber</name>
    <name type="synonym">Mertensiothuria leucospilota</name>
    <dbReference type="NCBI Taxonomy" id="206669"/>
    <lineage>
        <taxon>Eukaryota</taxon>
        <taxon>Metazoa</taxon>
        <taxon>Echinodermata</taxon>
        <taxon>Eleutherozoa</taxon>
        <taxon>Echinozoa</taxon>
        <taxon>Holothuroidea</taxon>
        <taxon>Aspidochirotacea</taxon>
        <taxon>Aspidochirotida</taxon>
        <taxon>Holothuriidae</taxon>
        <taxon>Holothuria</taxon>
    </lineage>
</organism>
<dbReference type="EMBL" id="JAIZAY010000011">
    <property type="protein sequence ID" value="KAJ8032750.1"/>
    <property type="molecule type" value="Genomic_DNA"/>
</dbReference>
<proteinExistence type="predicted"/>
<feature type="compositionally biased region" description="Polar residues" evidence="1">
    <location>
        <begin position="125"/>
        <end position="142"/>
    </location>
</feature>